<accession>A0AAE4RZK5</accession>
<comment type="caution">
    <text evidence="2">The sequence shown here is derived from an EMBL/GenBank/DDBJ whole genome shotgun (WGS) entry which is preliminary data.</text>
</comment>
<dbReference type="Proteomes" id="UP001181086">
    <property type="component" value="Unassembled WGS sequence"/>
</dbReference>
<proteinExistence type="predicted"/>
<dbReference type="RefSeq" id="WP_195302331.1">
    <property type="nucleotide sequence ID" value="NZ_BAABZF010000001.1"/>
</dbReference>
<organism evidence="2 3">
    <name type="scientific">Phocaeicola dorei</name>
    <dbReference type="NCBI Taxonomy" id="357276"/>
    <lineage>
        <taxon>Bacteria</taxon>
        <taxon>Pseudomonadati</taxon>
        <taxon>Bacteroidota</taxon>
        <taxon>Bacteroidia</taxon>
        <taxon>Bacteroidales</taxon>
        <taxon>Bacteroidaceae</taxon>
        <taxon>Phocaeicola</taxon>
    </lineage>
</organism>
<evidence type="ECO:0000313" key="2">
    <source>
        <dbReference type="EMBL" id="MDU0268601.1"/>
    </source>
</evidence>
<dbReference type="SUPFAM" id="SSF56059">
    <property type="entry name" value="Glutathione synthetase ATP-binding domain-like"/>
    <property type="match status" value="1"/>
</dbReference>
<feature type="domain" description="Alpha-L-glutamate ligase-related protein ATP-grasp" evidence="1">
    <location>
        <begin position="117"/>
        <end position="358"/>
    </location>
</feature>
<dbReference type="Pfam" id="PF14397">
    <property type="entry name" value="ATPgrasp_ST"/>
    <property type="match status" value="1"/>
</dbReference>
<protein>
    <submittedName>
        <fullName evidence="2">Sugar-transfer associated ATP-grasp domain-containing protein</fullName>
    </submittedName>
</protein>
<dbReference type="EMBL" id="JAWDEV010000001">
    <property type="protein sequence ID" value="MDU0268601.1"/>
    <property type="molecule type" value="Genomic_DNA"/>
</dbReference>
<evidence type="ECO:0000313" key="3">
    <source>
        <dbReference type="Proteomes" id="UP001181086"/>
    </source>
</evidence>
<gene>
    <name evidence="2" type="ORF">RVH45_01530</name>
</gene>
<evidence type="ECO:0000259" key="1">
    <source>
        <dbReference type="Pfam" id="PF14397"/>
    </source>
</evidence>
<reference evidence="2" key="1">
    <citation type="submission" date="2023-10" db="EMBL/GenBank/DDBJ databases">
        <title>Genome of Potential pathogenic bacteria in Crohn's disease.</title>
        <authorList>
            <person name="Rodriguez-Palacios A."/>
        </authorList>
    </citation>
    <scope>NUCLEOTIDE SEQUENCE</scope>
    <source>
        <strain evidence="2">CavFT-hAR62</strain>
    </source>
</reference>
<dbReference type="InterPro" id="IPR039523">
    <property type="entry name" value="RimK-rel_E_lig_ATP-grasp"/>
</dbReference>
<dbReference type="AlphaFoldDB" id="A0AAE4RZK5"/>
<name>A0AAE4RZK5_9BACT</name>
<sequence>MIDEFMLDWKNRYKTIRRIVKRNKFIFSLHRRLTDKEYQREKCKMSTCTTKTQKQIHEEMKKYACYWQCPADDYVRYGLFDKQLSMEKILDYVPMHYFYCDYYDQQFGDVTDMNGGDDKWEQYQLFQERGIKTPEVIALIKRNVLQRTNGISFSWEELKSLVADGERLFIKPTDGNSGIDIIVLHKHGNCMLHQGKEVNSFNSLALKSYLTYVVQRGLVQRDDLNRINPSSLNTLRTIVLYENKKARIVAILLRIGRKGVEVDNSGQGGISVEVNLADGTFSSFAGREHGGGQFDRHPDTGYMFKGARIKDWDDIKAKIENIISRIDTYRMIGWDIAIGQDDVYAVEFNLGFGIEHAQTIAGGFRRKLGILR</sequence>